<gene>
    <name evidence="3" type="primary">LOC111108777</name>
</gene>
<dbReference type="InterPro" id="IPR006353">
    <property type="entry name" value="HAD-SF_hydro_IIA_CECR5"/>
</dbReference>
<evidence type="ECO:0000256" key="1">
    <source>
        <dbReference type="SAM" id="MobiDB-lite"/>
    </source>
</evidence>
<organism evidence="2 3">
    <name type="scientific">Crassostrea virginica</name>
    <name type="common">Eastern oyster</name>
    <dbReference type="NCBI Taxonomy" id="6565"/>
    <lineage>
        <taxon>Eukaryota</taxon>
        <taxon>Metazoa</taxon>
        <taxon>Spiralia</taxon>
        <taxon>Lophotrochozoa</taxon>
        <taxon>Mollusca</taxon>
        <taxon>Bivalvia</taxon>
        <taxon>Autobranchia</taxon>
        <taxon>Pteriomorphia</taxon>
        <taxon>Ostreida</taxon>
        <taxon>Ostreoidea</taxon>
        <taxon>Ostreidae</taxon>
        <taxon>Crassostrea</taxon>
    </lineage>
</organism>
<dbReference type="InterPro" id="IPR006357">
    <property type="entry name" value="HAD-SF_hydro_IIA"/>
</dbReference>
<dbReference type="InterPro" id="IPR023214">
    <property type="entry name" value="HAD_sf"/>
</dbReference>
<dbReference type="NCBIfam" id="TIGR01460">
    <property type="entry name" value="HAD-SF-IIA"/>
    <property type="match status" value="1"/>
</dbReference>
<dbReference type="GeneID" id="111108777"/>
<dbReference type="Pfam" id="PF13344">
    <property type="entry name" value="Hydrolase_6"/>
    <property type="match status" value="1"/>
</dbReference>
<reference evidence="3" key="1">
    <citation type="submission" date="2025-08" db="UniProtKB">
        <authorList>
            <consortium name="RefSeq"/>
        </authorList>
    </citation>
    <scope>IDENTIFICATION</scope>
    <source>
        <tissue evidence="3">Whole sample</tissue>
    </source>
</reference>
<evidence type="ECO:0000313" key="2">
    <source>
        <dbReference type="Proteomes" id="UP000694844"/>
    </source>
</evidence>
<protein>
    <submittedName>
        <fullName evidence="3">Haloacid dehalogenase-like hydrolase domain-containing 5 isoform X1</fullName>
    </submittedName>
</protein>
<feature type="compositionally biased region" description="Polar residues" evidence="1">
    <location>
        <begin position="11"/>
        <end position="20"/>
    </location>
</feature>
<dbReference type="OrthoDB" id="10251048at2759"/>
<accession>A0A8B8BC54</accession>
<dbReference type="GO" id="GO:0005739">
    <property type="term" value="C:mitochondrion"/>
    <property type="evidence" value="ECO:0007669"/>
    <property type="project" value="TreeGrafter"/>
</dbReference>
<name>A0A8B8BC54_CRAVI</name>
<feature type="region of interest" description="Disordered" evidence="1">
    <location>
        <begin position="1"/>
        <end position="20"/>
    </location>
</feature>
<dbReference type="KEGG" id="cvn:111108777"/>
<dbReference type="NCBIfam" id="TIGR01456">
    <property type="entry name" value="CECR5"/>
    <property type="match status" value="1"/>
</dbReference>
<keyword evidence="2" id="KW-1185">Reference proteome</keyword>
<dbReference type="AlphaFoldDB" id="A0A8B8BC54"/>
<feature type="compositionally biased region" description="Basic and acidic residues" evidence="1">
    <location>
        <begin position="1"/>
        <end position="10"/>
    </location>
</feature>
<dbReference type="InterPro" id="IPR036412">
    <property type="entry name" value="HAD-like_sf"/>
</dbReference>
<proteinExistence type="predicted"/>
<dbReference type="RefSeq" id="XP_022300556.1">
    <property type="nucleotide sequence ID" value="XM_022444848.1"/>
</dbReference>
<dbReference type="PANTHER" id="PTHR14269:SF4">
    <property type="entry name" value="CAT EYE SYNDROME CRITICAL REGION PROTEIN 5"/>
    <property type="match status" value="1"/>
</dbReference>
<dbReference type="PANTHER" id="PTHR14269">
    <property type="entry name" value="CDP-DIACYLGLYCEROL--GLYCEROL-3-PHOSPHATE 3-PHOSPHATIDYLTRANSFERASE-RELATED"/>
    <property type="match status" value="1"/>
</dbReference>
<dbReference type="Gene3D" id="3.40.50.1000">
    <property type="entry name" value="HAD superfamily/HAD-like"/>
    <property type="match status" value="2"/>
</dbReference>
<evidence type="ECO:0000313" key="3">
    <source>
        <dbReference type="RefSeq" id="XP_022300556.1"/>
    </source>
</evidence>
<dbReference type="Proteomes" id="UP000694844">
    <property type="component" value="Chromosome 8"/>
</dbReference>
<dbReference type="InterPro" id="IPR050324">
    <property type="entry name" value="CDP-alcohol_PTase-I"/>
</dbReference>
<dbReference type="SUPFAM" id="SSF56784">
    <property type="entry name" value="HAD-like"/>
    <property type="match status" value="1"/>
</dbReference>
<dbReference type="GO" id="GO:0046474">
    <property type="term" value="P:glycerophospholipid biosynthetic process"/>
    <property type="evidence" value="ECO:0007669"/>
    <property type="project" value="TreeGrafter"/>
</dbReference>
<sequence>MIVSRIRHESGYSTDGSESSGGDFYLGDGLEETLKTSQPDFGILFDVDGVLARGTNPLEPAVKALKLLQDDEGNLKVPVAFVTNACNRSQDKARQISKWFNLQVVPDMVIHAPTPARLLTEFHDKHVLVIGQEHRRDIALDIGFKNVCTIEDIQKAYPFLDMVDHDNRKRVANGTYQDDLSFPRVEAILMIGEPKLWETNLQLLIDLLLTEGKPTKAPSSVMSIKQLPIIACNMDLVFMDRACMPRFGHGSFLLCLESLYKKITGRELDYTALIGKPCEITYRYAEHCIADVAKRLGIQNPIKKLYFIGDNPSVDIVGANLYHRFVRRQSECIDNEDINYLPRSRSIPNNSRLYQQTVLTMESLLVGTGVYKEDEESSDEDVDVYHGHRDIENEPELAKPSKFVKDVFHGIQHILDKEQFSAKT</sequence>